<dbReference type="Gene3D" id="3.40.50.300">
    <property type="entry name" value="P-loop containing nucleotide triphosphate hydrolases"/>
    <property type="match status" value="1"/>
</dbReference>
<dbReference type="Proteomes" id="UP000214646">
    <property type="component" value="Unassembled WGS sequence"/>
</dbReference>
<dbReference type="SUPFAM" id="SSF53335">
    <property type="entry name" value="S-adenosyl-L-methionine-dependent methyltransferases"/>
    <property type="match status" value="1"/>
</dbReference>
<sequence length="577" mass="63442">MKILSVTPVHKPSYFDGLQPLNINGLGRVVILVGPNGSGKTRVIRRIIQLNGQSREQAEILGFHIDGLQYGANVSVAYYSFHANALTDPAQLNNKQLEATVTQAQSLGLQNVGNGAAAYIQAFQDRWFEVTHPYFSGDSTTRDRVTKSYLELCSQLELLLNEKLSRNTDGLATLFGRPIADAVLSDGQRSLLTWAIALHAQGVKLGNVLLVMDEPENHLHPDAALQVICRAIETNPSGQVWIGTHSLPLLAGLESKYREEVSIFFMNAGSAKYAGREPEKIVLSLMGGEENVQAVRDFLDLPEVLAANNFAAECLRQPPVVAGASPDDPQVKAVKDCLPQVAGRLSKVLDFGAGDGRLVESLAAIHGPLDEALDYVAWDIPESKGDRCESALKRAYRNLDLGHRRFTNRDALFGKHPPGTFDAVVMCNVLHEIDPSEWPAVFDKNGMVAQALGPDGTFVVVEDYLMPKGEHAHRYGFIVLNTESLIALFGAGPRDEIEVRESEGRYKGRIRAHVVPKRLLSNVTKDTRRKALELAQRRASEEIHGLRGQNKHDFRSGQAHAFWVQQYANTSLALNDL</sequence>
<evidence type="ECO:0000313" key="3">
    <source>
        <dbReference type="EMBL" id="OWK45266.1"/>
    </source>
</evidence>
<reference evidence="4" key="1">
    <citation type="submission" date="2017-06" db="EMBL/GenBank/DDBJ databases">
        <title>Genome analysis of Fimbriiglobus ruber SP5, the first member of the order Planctomycetales with confirmed chitinolytic capability.</title>
        <authorList>
            <person name="Ravin N.V."/>
            <person name="Rakitin A.L."/>
            <person name="Ivanova A.A."/>
            <person name="Beletsky A.V."/>
            <person name="Kulichevskaya I.S."/>
            <person name="Mardanov A.V."/>
            <person name="Dedysh S.N."/>
        </authorList>
    </citation>
    <scope>NUCLEOTIDE SEQUENCE [LARGE SCALE GENOMIC DNA]</scope>
    <source>
        <strain evidence="4">SP5</strain>
    </source>
</reference>
<feature type="domain" description="ATPase AAA-type core" evidence="2">
    <location>
        <begin position="176"/>
        <end position="250"/>
    </location>
</feature>
<keyword evidence="4" id="KW-1185">Reference proteome</keyword>
<dbReference type="Pfam" id="PF08242">
    <property type="entry name" value="Methyltransf_12"/>
    <property type="match status" value="1"/>
</dbReference>
<dbReference type="InterPro" id="IPR027417">
    <property type="entry name" value="P-loop_NTPase"/>
</dbReference>
<dbReference type="InterPro" id="IPR051396">
    <property type="entry name" value="Bact_Antivir_Def_Nuclease"/>
</dbReference>
<gene>
    <name evidence="3" type="ORF">FRUB_01597</name>
</gene>
<protein>
    <submittedName>
        <fullName evidence="3">Uncharacterized protein</fullName>
    </submittedName>
</protein>
<dbReference type="PANTHER" id="PTHR43581:SF2">
    <property type="entry name" value="EXCINUCLEASE ATPASE SUBUNIT"/>
    <property type="match status" value="1"/>
</dbReference>
<accession>A0A225E588</accession>
<dbReference type="Gene3D" id="3.40.50.150">
    <property type="entry name" value="Vaccinia Virus protein VP39"/>
    <property type="match status" value="1"/>
</dbReference>
<comment type="caution">
    <text evidence="3">The sequence shown here is derived from an EMBL/GenBank/DDBJ whole genome shotgun (WGS) entry which is preliminary data.</text>
</comment>
<dbReference type="RefSeq" id="WP_088253018.1">
    <property type="nucleotide sequence ID" value="NZ_NIDE01000002.1"/>
</dbReference>
<dbReference type="OrthoDB" id="346285at2"/>
<evidence type="ECO:0000259" key="1">
    <source>
        <dbReference type="Pfam" id="PF08242"/>
    </source>
</evidence>
<dbReference type="InterPro" id="IPR003959">
    <property type="entry name" value="ATPase_AAA_core"/>
</dbReference>
<evidence type="ECO:0000259" key="2">
    <source>
        <dbReference type="Pfam" id="PF13304"/>
    </source>
</evidence>
<dbReference type="CDD" id="cd00267">
    <property type="entry name" value="ABC_ATPase"/>
    <property type="match status" value="1"/>
</dbReference>
<dbReference type="InterPro" id="IPR013217">
    <property type="entry name" value="Methyltransf_12"/>
</dbReference>
<dbReference type="SUPFAM" id="SSF52540">
    <property type="entry name" value="P-loop containing nucleoside triphosphate hydrolases"/>
    <property type="match status" value="1"/>
</dbReference>
<organism evidence="3 4">
    <name type="scientific">Fimbriiglobus ruber</name>
    <dbReference type="NCBI Taxonomy" id="1908690"/>
    <lineage>
        <taxon>Bacteria</taxon>
        <taxon>Pseudomonadati</taxon>
        <taxon>Planctomycetota</taxon>
        <taxon>Planctomycetia</taxon>
        <taxon>Gemmatales</taxon>
        <taxon>Gemmataceae</taxon>
        <taxon>Fimbriiglobus</taxon>
    </lineage>
</organism>
<proteinExistence type="predicted"/>
<dbReference type="GO" id="GO:0005524">
    <property type="term" value="F:ATP binding"/>
    <property type="evidence" value="ECO:0007669"/>
    <property type="project" value="InterPro"/>
</dbReference>
<dbReference type="CDD" id="cd02440">
    <property type="entry name" value="AdoMet_MTases"/>
    <property type="match status" value="1"/>
</dbReference>
<evidence type="ECO:0000313" key="4">
    <source>
        <dbReference type="Proteomes" id="UP000214646"/>
    </source>
</evidence>
<name>A0A225E588_9BACT</name>
<dbReference type="EMBL" id="NIDE01000002">
    <property type="protein sequence ID" value="OWK45266.1"/>
    <property type="molecule type" value="Genomic_DNA"/>
</dbReference>
<dbReference type="Pfam" id="PF13304">
    <property type="entry name" value="AAA_21"/>
    <property type="match status" value="1"/>
</dbReference>
<dbReference type="PANTHER" id="PTHR43581">
    <property type="entry name" value="ATP/GTP PHOSPHATASE"/>
    <property type="match status" value="1"/>
</dbReference>
<dbReference type="InterPro" id="IPR029063">
    <property type="entry name" value="SAM-dependent_MTases_sf"/>
</dbReference>
<dbReference type="AlphaFoldDB" id="A0A225E588"/>
<dbReference type="GO" id="GO:0016887">
    <property type="term" value="F:ATP hydrolysis activity"/>
    <property type="evidence" value="ECO:0007669"/>
    <property type="project" value="InterPro"/>
</dbReference>
<feature type="domain" description="Methyltransferase type 12" evidence="1">
    <location>
        <begin position="349"/>
        <end position="457"/>
    </location>
</feature>